<dbReference type="SUPFAM" id="SSF54211">
    <property type="entry name" value="Ribosomal protein S5 domain 2-like"/>
    <property type="match status" value="1"/>
</dbReference>
<dbReference type="EMBL" id="BONP01000001">
    <property type="protein sequence ID" value="GIG38439.1"/>
    <property type="molecule type" value="Genomic_DNA"/>
</dbReference>
<dbReference type="CDD" id="cd00009">
    <property type="entry name" value="AAA"/>
    <property type="match status" value="1"/>
</dbReference>
<dbReference type="SUPFAM" id="SSF52540">
    <property type="entry name" value="P-loop containing nucleoside triphosphate hydrolases"/>
    <property type="match status" value="1"/>
</dbReference>
<comment type="caution">
    <text evidence="3">The sequence shown here is derived from an EMBL/GenBank/DDBJ whole genome shotgun (WGS) entry which is preliminary data.</text>
</comment>
<dbReference type="Gene3D" id="3.30.230.10">
    <property type="match status" value="1"/>
</dbReference>
<dbReference type="PANTHER" id="PTHR32039:SF7">
    <property type="entry name" value="COMPETENCE PROTEIN COMM"/>
    <property type="match status" value="1"/>
</dbReference>
<dbReference type="InterPro" id="IPR045006">
    <property type="entry name" value="CHLI-like"/>
</dbReference>
<dbReference type="InterPro" id="IPR014721">
    <property type="entry name" value="Ribsml_uS5_D2-typ_fold_subgr"/>
</dbReference>
<dbReference type="InterPro" id="IPR020568">
    <property type="entry name" value="Ribosomal_Su5_D2-typ_SF"/>
</dbReference>
<dbReference type="Pfam" id="PF01078">
    <property type="entry name" value="Mg_chelatase"/>
    <property type="match status" value="1"/>
</dbReference>
<feature type="domain" description="AAA+ ATPase" evidence="2">
    <location>
        <begin position="213"/>
        <end position="397"/>
    </location>
</feature>
<evidence type="ECO:0000259" key="2">
    <source>
        <dbReference type="SMART" id="SM00382"/>
    </source>
</evidence>
<organism evidence="3 4">
    <name type="scientific">Cellulomonas phragmiteti</name>
    <dbReference type="NCBI Taxonomy" id="478780"/>
    <lineage>
        <taxon>Bacteria</taxon>
        <taxon>Bacillati</taxon>
        <taxon>Actinomycetota</taxon>
        <taxon>Actinomycetes</taxon>
        <taxon>Micrococcales</taxon>
        <taxon>Cellulomonadaceae</taxon>
        <taxon>Cellulomonas</taxon>
    </lineage>
</organism>
<dbReference type="InterPro" id="IPR027417">
    <property type="entry name" value="P-loop_NTPase"/>
</dbReference>
<keyword evidence="4" id="KW-1185">Reference proteome</keyword>
<sequence>MLGRTRAVALVGLVGHLVDVESHLAPSLPAFTLVGLPDASLAEARDRVRAAVTSSGLAWPTRRITVNLSPATLPKTGSSFDLAVAVATLAGAGLAEPSSVAGWVHLGELGLDGRLRPVRGVLPSVAAAVAAGHPRIVVPRGNAAEARLVPGADVLAADSLGEVAAHHGADVEVPDVEPVRDVVTAVPVRSAPDLADVLGQDEARYGLEVAAAGGHHLLMVGPPGAGKTMLAARLPGLLPDLDEADAVEVTAVHSVAGTFDPGGGLVRRPPFEDPHHTATPASIVGGGSGLPRPGAASRAHRGVLFLDEAPEFTSAVLQTLRQPLEHGELVLHRAAGTARYPARFQLVLAANPCPCGHATGKGLACTCRPEQRRRYFGKLSGPLLDRVDLQLEVPPARAADAAGEGTATVAHRVVAARAAQRDRWRSTGWRTNAEVPGRQLHARLGADRALVGDLERAVDRGTLSLRGADRVLRVAWTVADLAGRAAPRREDVAHALVLRTRGHGA</sequence>
<name>A0ABQ4DGH6_9CELL</name>
<dbReference type="RefSeq" id="WP_239068946.1">
    <property type="nucleotide sequence ID" value="NZ_BONP01000001.1"/>
</dbReference>
<dbReference type="SMART" id="SM00382">
    <property type="entry name" value="AAA"/>
    <property type="match status" value="1"/>
</dbReference>
<evidence type="ECO:0000313" key="3">
    <source>
        <dbReference type="EMBL" id="GIG38439.1"/>
    </source>
</evidence>
<protein>
    <recommendedName>
        <fullName evidence="2">AAA+ ATPase domain-containing protein</fullName>
    </recommendedName>
</protein>
<dbReference type="Gene3D" id="3.40.50.300">
    <property type="entry name" value="P-loop containing nucleotide triphosphate hydrolases"/>
    <property type="match status" value="1"/>
</dbReference>
<reference evidence="3 4" key="1">
    <citation type="submission" date="2021-01" db="EMBL/GenBank/DDBJ databases">
        <title>Whole genome shotgun sequence of Cellulomonas phragmiteti NBRC 110785.</title>
        <authorList>
            <person name="Komaki H."/>
            <person name="Tamura T."/>
        </authorList>
    </citation>
    <scope>NUCLEOTIDE SEQUENCE [LARGE SCALE GENOMIC DNA]</scope>
    <source>
        <strain evidence="3 4">NBRC 110785</strain>
    </source>
</reference>
<dbReference type="InterPro" id="IPR004482">
    <property type="entry name" value="Mg_chelat-rel"/>
</dbReference>
<dbReference type="Pfam" id="PF13541">
    <property type="entry name" value="ChlI"/>
    <property type="match status" value="1"/>
</dbReference>
<dbReference type="InterPro" id="IPR000523">
    <property type="entry name" value="Mg_chelatse_chII-like_cat_dom"/>
</dbReference>
<proteinExistence type="inferred from homology"/>
<dbReference type="Pfam" id="PF13335">
    <property type="entry name" value="Mg_chelatase_C"/>
    <property type="match status" value="1"/>
</dbReference>
<gene>
    <name evidence="3" type="ORF">Cph01nite_02010</name>
</gene>
<comment type="similarity">
    <text evidence="1">Belongs to the Mg-chelatase subunits D/I family. ComM subfamily.</text>
</comment>
<evidence type="ECO:0000256" key="1">
    <source>
        <dbReference type="ARBA" id="ARBA00006354"/>
    </source>
</evidence>
<dbReference type="InterPro" id="IPR025158">
    <property type="entry name" value="Mg_chelat-rel_C"/>
</dbReference>
<dbReference type="PANTHER" id="PTHR32039">
    <property type="entry name" value="MAGNESIUM-CHELATASE SUBUNIT CHLI"/>
    <property type="match status" value="1"/>
</dbReference>
<dbReference type="Proteomes" id="UP000614741">
    <property type="component" value="Unassembled WGS sequence"/>
</dbReference>
<accession>A0ABQ4DGH6</accession>
<evidence type="ECO:0000313" key="4">
    <source>
        <dbReference type="Proteomes" id="UP000614741"/>
    </source>
</evidence>
<dbReference type="InterPro" id="IPR003593">
    <property type="entry name" value="AAA+_ATPase"/>
</dbReference>
<dbReference type="NCBIfam" id="TIGR00368">
    <property type="entry name" value="YifB family Mg chelatase-like AAA ATPase"/>
    <property type="match status" value="1"/>
</dbReference>